<gene>
    <name evidence="1" type="ORF">MOO45_07145</name>
</gene>
<organism evidence="1 2">
    <name type="scientific">Bombilactobacillus folatiphilus</name>
    <dbReference type="NCBI Taxonomy" id="2923362"/>
    <lineage>
        <taxon>Bacteria</taxon>
        <taxon>Bacillati</taxon>
        <taxon>Bacillota</taxon>
        <taxon>Bacilli</taxon>
        <taxon>Lactobacillales</taxon>
        <taxon>Lactobacillaceae</taxon>
        <taxon>Bombilactobacillus</taxon>
    </lineage>
</organism>
<dbReference type="RefSeq" id="WP_249514224.1">
    <property type="nucleotide sequence ID" value="NZ_CP093366.1"/>
</dbReference>
<protein>
    <recommendedName>
        <fullName evidence="3">WxL domain-containing protein</fullName>
    </recommendedName>
</protein>
<accession>A0ABY4P8N5</accession>
<proteinExistence type="predicted"/>
<name>A0ABY4P8N5_9LACO</name>
<evidence type="ECO:0000313" key="1">
    <source>
        <dbReference type="EMBL" id="UQS81956.1"/>
    </source>
</evidence>
<reference evidence="1" key="1">
    <citation type="journal article" date="2022" name="Int. J. Syst. Evol. Microbiol.">
        <title>Apilactobacillus apisilvae sp. nov., Nicolia spurrieriana gen. nov. sp. nov., Bombilactobacillus folatiphilus sp. nov. and Bombilactobacillus thymidiniphilus sp. nov., four new lactic acid bacterial isolates from stingless bees Tetragonula carbonaria and Austroplebeia australis.</title>
        <authorList>
            <person name="Oliphant S.A."/>
            <person name="Watson-Haigh N.S."/>
            <person name="Sumby K.M."/>
            <person name="Gardner J."/>
            <person name="Groom S."/>
            <person name="Jiranek V."/>
        </authorList>
    </citation>
    <scope>NUCLEOTIDE SEQUENCE</scope>
    <source>
        <strain evidence="1">SG4_D2</strain>
    </source>
</reference>
<evidence type="ECO:0008006" key="3">
    <source>
        <dbReference type="Google" id="ProtNLM"/>
    </source>
</evidence>
<dbReference type="Proteomes" id="UP000831495">
    <property type="component" value="Chromosome"/>
</dbReference>
<sequence length="876" mass="97283">MQGVTRFKINLSPALSLIALIILCIVYLPTVKADILGSDDPSAILDDDEILPALPDNFQSIDQLAAAHPVSDAGVTVSDQDYTFRPHFSAEPTIDSFVYDANTKGEITTDFNDPHMKGHRYLKLSAENNATDLGVTVIYKNVGTYNGKNLDMQVHSTFHLPGTSSERYGAVGINKDDFLNLHLRSRGSGWAAHNQITFYEAGTKNRVTVKGYWNFTGINKAKLLTVTPDLTPNNDTIYYQYQGAASNEIGFKQTGDTYQFLSTDKAGNMDTQFTMRFASDTNEAFEYGFDDPSIGSKNATVGINYTDQNIFSYTPTNPKKAGKNATEFNAPYNALFTVQQDIAPLEKVGRPYSTFTITDKINANLDIDHQNTRVVDQNDHTVSGADRLFQLNFGADNTITATVNTAALKQTNETAANYFYNNKYVLKIYGRLKTDTDVTSLTPSTINPTQVTDPDFDPNANYYNISNQATTSVNGTELKSPIANANVLSPKNWWYTKDNQLYIRNSAIGQYTGTAPWTTQANNITNVHFGTKVTLNNTQDFLKNMFNLTNVTLPADLDTHSSTDFSGFFMNDDHLTTIIGLGNLQFNNAQNLANMFQNTGLSQLTLPTNFAMTRNVTNFDNFSSHNANLTKLDLSQLQMNANASTHNFFAETNQLNKLKLGPNNHFEPNDQTSLTALTSGTVSDNNAWSGTTGKWQNDLNSNTHTSEQLINSYQNNNPNHPQSVIEYTPQVANLVYFKEIPDNLTFGPIILDSSDQVQDYKPNAPNKQIVEVEDLRNSELQGKNWQVSVKADSFTYQSDTGQNEATDQISLALNQNIITNQAYPLEHSKQTVNGDSYQWKLDRQNQTGLTVKINPSADLISQDYQSNITYTLANSL</sequence>
<keyword evidence="2" id="KW-1185">Reference proteome</keyword>
<dbReference type="EMBL" id="CP093366">
    <property type="protein sequence ID" value="UQS81956.1"/>
    <property type="molecule type" value="Genomic_DNA"/>
</dbReference>
<evidence type="ECO:0000313" key="2">
    <source>
        <dbReference type="Proteomes" id="UP000831495"/>
    </source>
</evidence>